<evidence type="ECO:0000256" key="5">
    <source>
        <dbReference type="ARBA" id="ARBA00022695"/>
    </source>
</evidence>
<evidence type="ECO:0000256" key="3">
    <source>
        <dbReference type="ARBA" id="ARBA00022478"/>
    </source>
</evidence>
<dbReference type="Pfam" id="PF01193">
    <property type="entry name" value="RNA_pol_L"/>
    <property type="match status" value="1"/>
</dbReference>
<dbReference type="Pfam" id="PF01000">
    <property type="entry name" value="RNA_pol_A_bac"/>
    <property type="match status" value="1"/>
</dbReference>
<name>A0A8F8SP11_9STRA</name>
<comment type="domain">
    <text evidence="8">The N-terminal domain is essential for RNAP assembly and basal transcription, whereas the C-terminal domain is involved in interaction with transcriptional regulators and with upstream promoter elements.</text>
</comment>
<dbReference type="GO" id="GO:0005737">
    <property type="term" value="C:cytoplasm"/>
    <property type="evidence" value="ECO:0007669"/>
    <property type="project" value="UniProtKB-ARBA"/>
</dbReference>
<keyword evidence="6 8" id="KW-0804">Transcription</keyword>
<dbReference type="NCBIfam" id="TIGR02027">
    <property type="entry name" value="rpoA"/>
    <property type="match status" value="1"/>
</dbReference>
<evidence type="ECO:0000256" key="1">
    <source>
        <dbReference type="ARBA" id="ARBA00004026"/>
    </source>
</evidence>
<dbReference type="GO" id="GO:0006351">
    <property type="term" value="P:DNA-templated transcription"/>
    <property type="evidence" value="ECO:0007669"/>
    <property type="project" value="UniProtKB-UniRule"/>
</dbReference>
<evidence type="ECO:0000256" key="8">
    <source>
        <dbReference type="HAMAP-Rule" id="MF_00059"/>
    </source>
</evidence>
<reference evidence="10" key="1">
    <citation type="journal article" date="2021" name="Int. J. Mol. Sci.">
        <title>Extreme Enlargement of the Inverted Repeat Region in the Plastid Genomes of Diatoms from the Genus Climaconeis.</title>
        <authorList>
            <person name="Gastineau R."/>
            <person name="Davidovich N.A."/>
            <person name="Davidovich O.I."/>
            <person name="Lemieux C."/>
            <person name="Turmel M."/>
            <person name="Wrobel R.J."/>
            <person name="Witkowski A."/>
        </authorList>
    </citation>
    <scope>NUCLEOTIDE SEQUENCE</scope>
    <source>
        <strain evidence="10">SZCZ1888</strain>
    </source>
</reference>
<dbReference type="GO" id="GO:0003899">
    <property type="term" value="F:DNA-directed RNA polymerase activity"/>
    <property type="evidence" value="ECO:0007669"/>
    <property type="project" value="UniProtKB-UniRule"/>
</dbReference>
<dbReference type="InterPro" id="IPR011260">
    <property type="entry name" value="RNAP_asu_C"/>
</dbReference>
<sequence>MNIIYLNCIKSKKFHSDVYYSQFLIEPLEPGQGITIGNQLRRVLLGDIGGVAISGVRIIGISHEFSTIPGVREDILEILLNLKGIVIKGKTENIEVGRLKVQGPAIITASSIELPSELKIINPNHYIATISTSSILEIEFKFEYGIGYKIATTHFIEETDNYLQLDTIFMPIRKVDFKIESVRDIENIISERLLLEIWTNGSILPSEAIKLAIQFIIDLFTSLIINKKRKEKNQIKQSSNLTTIKSYSNVVIEELELPVRAYNCLKKAQINTVSDLLQYSPKKLLQLKNFGQKSADDVFLALKNKLGIIFK</sequence>
<evidence type="ECO:0000256" key="4">
    <source>
        <dbReference type="ARBA" id="ARBA00022679"/>
    </source>
</evidence>
<dbReference type="SUPFAM" id="SSF56553">
    <property type="entry name" value="Insert subdomain of RNA polymerase alpha subunit"/>
    <property type="match status" value="1"/>
</dbReference>
<accession>A0A8F8SP11</accession>
<dbReference type="NCBIfam" id="NF003519">
    <property type="entry name" value="PRK05182.2-5"/>
    <property type="match status" value="1"/>
</dbReference>
<evidence type="ECO:0000256" key="6">
    <source>
        <dbReference type="ARBA" id="ARBA00023163"/>
    </source>
</evidence>
<dbReference type="Gene3D" id="2.170.120.12">
    <property type="entry name" value="DNA-directed RNA polymerase, insert domain"/>
    <property type="match status" value="1"/>
</dbReference>
<dbReference type="SUPFAM" id="SSF55257">
    <property type="entry name" value="RBP11-like subunits of RNA polymerase"/>
    <property type="match status" value="1"/>
</dbReference>
<feature type="region of interest" description="Alpha N-terminal domain (alpha-NTD)" evidence="8">
    <location>
        <begin position="1"/>
        <end position="227"/>
    </location>
</feature>
<dbReference type="InterPro" id="IPR011263">
    <property type="entry name" value="DNA-dir_RNA_pol_RpoA/D/Rpb3"/>
</dbReference>
<dbReference type="SUPFAM" id="SSF47789">
    <property type="entry name" value="C-terminal domain of RNA polymerase alpha subunit"/>
    <property type="match status" value="1"/>
</dbReference>
<protein>
    <recommendedName>
        <fullName evidence="8">DNA-directed RNA polymerase subunit alpha</fullName>
        <shortName evidence="8">RNAP subunit alpha</shortName>
        <ecNumber evidence="8">2.7.7.6</ecNumber>
    </recommendedName>
    <alternativeName>
        <fullName evidence="8">RNA polymerase subunit alpha</fullName>
    </alternativeName>
    <alternativeName>
        <fullName evidence="8">Transcriptase subunit alpha</fullName>
    </alternativeName>
</protein>
<evidence type="ECO:0000259" key="9">
    <source>
        <dbReference type="SMART" id="SM00662"/>
    </source>
</evidence>
<keyword evidence="4 8" id="KW-0808">Transferase</keyword>
<dbReference type="GO" id="GO:0046983">
    <property type="term" value="F:protein dimerization activity"/>
    <property type="evidence" value="ECO:0007669"/>
    <property type="project" value="InterPro"/>
</dbReference>
<dbReference type="Pfam" id="PF03118">
    <property type="entry name" value="RNA_pol_A_CTD"/>
    <property type="match status" value="1"/>
</dbReference>
<dbReference type="GO" id="GO:0000428">
    <property type="term" value="C:DNA-directed RNA polymerase complex"/>
    <property type="evidence" value="ECO:0007669"/>
    <property type="project" value="UniProtKB-KW"/>
</dbReference>
<keyword evidence="3 8" id="KW-0240">DNA-directed RNA polymerase</keyword>
<dbReference type="Gene3D" id="1.10.150.20">
    <property type="entry name" value="5' to 3' exonuclease, C-terminal subdomain"/>
    <property type="match status" value="1"/>
</dbReference>
<comment type="function">
    <text evidence="1 8">DNA-dependent RNA polymerase catalyzes the transcription of DNA into RNA using the four ribonucleoside triphosphates as substrates.</text>
</comment>
<gene>
    <name evidence="8 10" type="primary">rpoA</name>
</gene>
<comment type="subunit">
    <text evidence="8">Homodimer. The RNAP catalytic core consists of 2 alpha, 1 beta, 1 beta' and 1 omega subunit. When a sigma factor is associated with the core the holoenzyme is formed, which can initiate transcription.</text>
</comment>
<dbReference type="CDD" id="cd06928">
    <property type="entry name" value="RNAP_alpha_NTD"/>
    <property type="match status" value="1"/>
</dbReference>
<dbReference type="AlphaFoldDB" id="A0A8F8SP11"/>
<evidence type="ECO:0000256" key="7">
    <source>
        <dbReference type="ARBA" id="ARBA00048552"/>
    </source>
</evidence>
<organism evidence="10">
    <name type="scientific">Climaconeis cf. scalaris</name>
    <dbReference type="NCBI Taxonomy" id="2846828"/>
    <lineage>
        <taxon>Eukaryota</taxon>
        <taxon>Sar</taxon>
        <taxon>Stramenopiles</taxon>
        <taxon>Ochrophyta</taxon>
        <taxon>Bacillariophyta</taxon>
        <taxon>Bacillariophyceae</taxon>
        <taxon>Bacillariophycidae</taxon>
        <taxon>Naviculales</taxon>
        <taxon>Berkeleyaceae</taxon>
        <taxon>Climaconeis</taxon>
    </lineage>
</organism>
<comment type="similarity">
    <text evidence="2 8">Belongs to the RNA polymerase alpha chain family.</text>
</comment>
<feature type="domain" description="DNA-directed RNA polymerase RpoA/D/Rpb3-type" evidence="9">
    <location>
        <begin position="20"/>
        <end position="226"/>
    </location>
</feature>
<dbReference type="EC" id="2.7.7.6" evidence="8"/>
<dbReference type="EMBL" id="MZ365054">
    <property type="protein sequence ID" value="QYB18999.1"/>
    <property type="molecule type" value="Genomic_DNA"/>
</dbReference>
<geneLocation type="plastid" evidence="10"/>
<dbReference type="Gene3D" id="3.30.1360.10">
    <property type="entry name" value="RNA polymerase, RBP11-like subunit"/>
    <property type="match status" value="1"/>
</dbReference>
<dbReference type="InterPro" id="IPR011773">
    <property type="entry name" value="DNA-dir_RpoA"/>
</dbReference>
<keyword evidence="5 8" id="KW-0548">Nucleotidyltransferase</keyword>
<dbReference type="GO" id="GO:0003677">
    <property type="term" value="F:DNA binding"/>
    <property type="evidence" value="ECO:0007669"/>
    <property type="project" value="UniProtKB-UniRule"/>
</dbReference>
<feature type="region of interest" description="Alpha C-terminal domain (alpha-CTD)" evidence="8">
    <location>
        <begin position="244"/>
        <end position="311"/>
    </location>
</feature>
<dbReference type="InterPro" id="IPR036603">
    <property type="entry name" value="RBP11-like"/>
</dbReference>
<dbReference type="SMART" id="SM00662">
    <property type="entry name" value="RPOLD"/>
    <property type="match status" value="1"/>
</dbReference>
<keyword evidence="10" id="KW-0934">Plastid</keyword>
<dbReference type="FunFam" id="2.170.120.12:FF:000001">
    <property type="entry name" value="DNA-directed RNA polymerase subunit alpha"/>
    <property type="match status" value="1"/>
</dbReference>
<dbReference type="InterPro" id="IPR036643">
    <property type="entry name" value="RNApol_insert_sf"/>
</dbReference>
<dbReference type="EMBL" id="MZ365054">
    <property type="protein sequence ID" value="QYB19154.1"/>
    <property type="molecule type" value="Genomic_DNA"/>
</dbReference>
<dbReference type="InterPro" id="IPR011262">
    <property type="entry name" value="DNA-dir_RNA_pol_insert"/>
</dbReference>
<proteinExistence type="inferred from homology"/>
<evidence type="ECO:0000256" key="2">
    <source>
        <dbReference type="ARBA" id="ARBA00007123"/>
    </source>
</evidence>
<comment type="catalytic activity">
    <reaction evidence="7 8">
        <text>RNA(n) + a ribonucleoside 5'-triphosphate = RNA(n+1) + diphosphate</text>
        <dbReference type="Rhea" id="RHEA:21248"/>
        <dbReference type="Rhea" id="RHEA-COMP:14527"/>
        <dbReference type="Rhea" id="RHEA-COMP:17342"/>
        <dbReference type="ChEBI" id="CHEBI:33019"/>
        <dbReference type="ChEBI" id="CHEBI:61557"/>
        <dbReference type="ChEBI" id="CHEBI:140395"/>
        <dbReference type="EC" id="2.7.7.6"/>
    </reaction>
</comment>
<dbReference type="HAMAP" id="MF_00059">
    <property type="entry name" value="RNApol_bact_RpoA"/>
    <property type="match status" value="1"/>
</dbReference>
<evidence type="ECO:0000313" key="10">
    <source>
        <dbReference type="EMBL" id="QYB18999.1"/>
    </source>
</evidence>